<dbReference type="Gene3D" id="3.30.450.20">
    <property type="entry name" value="PAS domain"/>
    <property type="match status" value="1"/>
</dbReference>
<dbReference type="EC" id="2.7.13.3" evidence="2"/>
<dbReference type="Gene3D" id="1.10.287.130">
    <property type="match status" value="1"/>
</dbReference>
<evidence type="ECO:0000256" key="3">
    <source>
        <dbReference type="ARBA" id="ARBA00022553"/>
    </source>
</evidence>
<dbReference type="SUPFAM" id="SSF47384">
    <property type="entry name" value="Homodimeric domain of signal transducing histidine kinase"/>
    <property type="match status" value="1"/>
</dbReference>
<protein>
    <recommendedName>
        <fullName evidence="2">histidine kinase</fullName>
        <ecNumber evidence="2">2.7.13.3</ecNumber>
    </recommendedName>
</protein>
<dbReference type="InterPro" id="IPR036890">
    <property type="entry name" value="HATPase_C_sf"/>
</dbReference>
<dbReference type="InterPro" id="IPR050736">
    <property type="entry name" value="Sensor_HK_Regulatory"/>
</dbReference>
<gene>
    <name evidence="12" type="ORF">AKJ09_07177</name>
</gene>
<dbReference type="Gene3D" id="3.30.450.40">
    <property type="match status" value="1"/>
</dbReference>
<evidence type="ECO:0000313" key="13">
    <source>
        <dbReference type="Proteomes" id="UP000064967"/>
    </source>
</evidence>
<evidence type="ECO:0000256" key="5">
    <source>
        <dbReference type="ARBA" id="ARBA00022777"/>
    </source>
</evidence>
<dbReference type="PRINTS" id="PR00344">
    <property type="entry name" value="BCTRLSENSOR"/>
</dbReference>
<dbReference type="SUPFAM" id="SSF55874">
    <property type="entry name" value="ATPase domain of HSP90 chaperone/DNA topoisomerase II/histidine kinase"/>
    <property type="match status" value="1"/>
</dbReference>
<dbReference type="InterPro" id="IPR000700">
    <property type="entry name" value="PAS-assoc_C"/>
</dbReference>
<dbReference type="InterPro" id="IPR003594">
    <property type="entry name" value="HATPase_dom"/>
</dbReference>
<keyword evidence="4" id="KW-0808">Transferase</keyword>
<dbReference type="KEGG" id="llu:AKJ09_07177"/>
<name>A0A0K1Q457_9BACT</name>
<dbReference type="InterPro" id="IPR004358">
    <property type="entry name" value="Sig_transdc_His_kin-like_C"/>
</dbReference>
<dbReference type="InterPro" id="IPR013655">
    <property type="entry name" value="PAS_fold_3"/>
</dbReference>
<keyword evidence="3" id="KW-0597">Phosphoprotein</keyword>
<dbReference type="SUPFAM" id="SSF55781">
    <property type="entry name" value="GAF domain-like"/>
    <property type="match status" value="1"/>
</dbReference>
<dbReference type="PROSITE" id="PS50113">
    <property type="entry name" value="PAC"/>
    <property type="match status" value="1"/>
</dbReference>
<dbReference type="PROSITE" id="PS50109">
    <property type="entry name" value="HIS_KIN"/>
    <property type="match status" value="1"/>
</dbReference>
<comment type="catalytic activity">
    <reaction evidence="1">
        <text>ATP + protein L-histidine = ADP + protein N-phospho-L-histidine.</text>
        <dbReference type="EC" id="2.7.13.3"/>
    </reaction>
</comment>
<keyword evidence="6" id="KW-0902">Two-component regulatory system</keyword>
<dbReference type="FunFam" id="3.30.565.10:FF:000006">
    <property type="entry name" value="Sensor histidine kinase WalK"/>
    <property type="match status" value="1"/>
</dbReference>
<reference evidence="12 13" key="1">
    <citation type="submission" date="2015-08" db="EMBL/GenBank/DDBJ databases">
        <authorList>
            <person name="Babu N.S."/>
            <person name="Beckwith C.J."/>
            <person name="Beseler K.G."/>
            <person name="Brison A."/>
            <person name="Carone J.V."/>
            <person name="Caskin T.P."/>
            <person name="Diamond M."/>
            <person name="Durham M.E."/>
            <person name="Foxe J.M."/>
            <person name="Go M."/>
            <person name="Henderson B.A."/>
            <person name="Jones I.B."/>
            <person name="McGettigan J.A."/>
            <person name="Micheletti S.J."/>
            <person name="Nasrallah M.E."/>
            <person name="Ortiz D."/>
            <person name="Piller C.R."/>
            <person name="Privatt S.R."/>
            <person name="Schneider S.L."/>
            <person name="Sharp S."/>
            <person name="Smith T.C."/>
            <person name="Stanton J.D."/>
            <person name="Ullery H.E."/>
            <person name="Wilson R.J."/>
            <person name="Serrano M.G."/>
            <person name="Buck G."/>
            <person name="Lee V."/>
            <person name="Wang Y."/>
            <person name="Carvalho R."/>
            <person name="Voegtly L."/>
            <person name="Shi R."/>
            <person name="Duckworth R."/>
            <person name="Johnson A."/>
            <person name="Loviza R."/>
            <person name="Walstead R."/>
            <person name="Shah Z."/>
            <person name="Kiflezghi M."/>
            <person name="Wade K."/>
            <person name="Ball S.L."/>
            <person name="Bradley K.W."/>
            <person name="Asai D.J."/>
            <person name="Bowman C.A."/>
            <person name="Russell D.A."/>
            <person name="Pope W.H."/>
            <person name="Jacobs-Sera D."/>
            <person name="Hendrix R.W."/>
            <person name="Hatfull G.F."/>
        </authorList>
    </citation>
    <scope>NUCLEOTIDE SEQUENCE [LARGE SCALE GENOMIC DNA]</scope>
    <source>
        <strain evidence="12 13">DSM 27648</strain>
    </source>
</reference>
<evidence type="ECO:0000256" key="8">
    <source>
        <dbReference type="SAM" id="MobiDB-lite"/>
    </source>
</evidence>
<dbReference type="PANTHER" id="PTHR43711:SF1">
    <property type="entry name" value="HISTIDINE KINASE 1"/>
    <property type="match status" value="1"/>
</dbReference>
<dbReference type="InterPro" id="IPR000014">
    <property type="entry name" value="PAS"/>
</dbReference>
<keyword evidence="13" id="KW-1185">Reference proteome</keyword>
<feature type="domain" description="Histidine kinase" evidence="9">
    <location>
        <begin position="366"/>
        <end position="580"/>
    </location>
</feature>
<feature type="coiled-coil region" evidence="7">
    <location>
        <begin position="386"/>
        <end position="423"/>
    </location>
</feature>
<sequence>MGVEPEGSRPREGPKEAHESTSARAQLERSQQRYRELIDSIDGVVWEADPTTLEFTFVSPQAEAMFGYPLSEWRAEHFWETHLHPEDKNWVVPYCREATAKDQNHDAEYRIRAADGSWHWVRDIVTVMRDPSGELKLRGIMVDVTRRHSAEAERDRLLLEERAARQRAEIAEVHAQEQAIRMRWLADASFALAEAGVDVGAIMATVAERLSVLMGDGCVVRQVSADGQTLEISACHHVLPARLEMLRTTLEGTPLLVTEGLSAEVFRTGRPVAFPVVDDTVLARAKPEYRRYMKDVHSILIVPLKVGGRVSGTASLLRDDPRHPYDEEDLALLENLADRAALALEVGRLFREAQDAIALRDDFLLIATHELKTPLTTAQLQTQWLRRAVGADAEDVKRGLEQLERQHKRLRQLTEELVDVARLCRTPLVVVRAPTELGALVRDVVSRQTKAISRACSNVTVDAPEPVVADVDRPRIEQLVSNLLSNAIKFGLGQPIELRLTSHDGRARLEVIDHGVGITKEHQARIFERFERAVSTRHYGGFGVGLFIVRDIVRAHGGTIHVESKPGAGSNFIVDLPLRA</sequence>
<dbReference type="OrthoDB" id="5489996at2"/>
<dbReference type="Pfam" id="PF02518">
    <property type="entry name" value="HATPase_c"/>
    <property type="match status" value="1"/>
</dbReference>
<dbReference type="Proteomes" id="UP000064967">
    <property type="component" value="Chromosome"/>
</dbReference>
<evidence type="ECO:0000256" key="7">
    <source>
        <dbReference type="SAM" id="Coils"/>
    </source>
</evidence>
<dbReference type="Gene3D" id="3.30.565.10">
    <property type="entry name" value="Histidine kinase-like ATPase, C-terminal domain"/>
    <property type="match status" value="1"/>
</dbReference>
<dbReference type="SMART" id="SM00065">
    <property type="entry name" value="GAF"/>
    <property type="match status" value="1"/>
</dbReference>
<dbReference type="InterPro" id="IPR003661">
    <property type="entry name" value="HisK_dim/P_dom"/>
</dbReference>
<dbReference type="CDD" id="cd00082">
    <property type="entry name" value="HisKA"/>
    <property type="match status" value="1"/>
</dbReference>
<feature type="region of interest" description="Disordered" evidence="8">
    <location>
        <begin position="1"/>
        <end position="29"/>
    </location>
</feature>
<dbReference type="InterPro" id="IPR003018">
    <property type="entry name" value="GAF"/>
</dbReference>
<dbReference type="SMART" id="SM00387">
    <property type="entry name" value="HATPase_c"/>
    <property type="match status" value="1"/>
</dbReference>
<feature type="domain" description="PAC" evidence="11">
    <location>
        <begin position="105"/>
        <end position="156"/>
    </location>
</feature>
<accession>A0A0K1Q457</accession>
<dbReference type="CDD" id="cd00075">
    <property type="entry name" value="HATPase"/>
    <property type="match status" value="1"/>
</dbReference>
<dbReference type="Pfam" id="PF08447">
    <property type="entry name" value="PAS_3"/>
    <property type="match status" value="1"/>
</dbReference>
<evidence type="ECO:0000259" key="10">
    <source>
        <dbReference type="PROSITE" id="PS50112"/>
    </source>
</evidence>
<dbReference type="InterPro" id="IPR035965">
    <property type="entry name" value="PAS-like_dom_sf"/>
</dbReference>
<dbReference type="InterPro" id="IPR036097">
    <property type="entry name" value="HisK_dim/P_sf"/>
</dbReference>
<organism evidence="12 13">
    <name type="scientific">Labilithrix luteola</name>
    <dbReference type="NCBI Taxonomy" id="1391654"/>
    <lineage>
        <taxon>Bacteria</taxon>
        <taxon>Pseudomonadati</taxon>
        <taxon>Myxococcota</taxon>
        <taxon>Polyangia</taxon>
        <taxon>Polyangiales</taxon>
        <taxon>Labilitrichaceae</taxon>
        <taxon>Labilithrix</taxon>
    </lineage>
</organism>
<keyword evidence="7" id="KW-0175">Coiled coil</keyword>
<feature type="domain" description="PAS" evidence="10">
    <location>
        <begin position="30"/>
        <end position="102"/>
    </location>
</feature>
<dbReference type="CDD" id="cd00130">
    <property type="entry name" value="PAS"/>
    <property type="match status" value="1"/>
</dbReference>
<dbReference type="SMART" id="SM00091">
    <property type="entry name" value="PAS"/>
    <property type="match status" value="1"/>
</dbReference>
<evidence type="ECO:0000256" key="2">
    <source>
        <dbReference type="ARBA" id="ARBA00012438"/>
    </source>
</evidence>
<keyword evidence="5 12" id="KW-0418">Kinase</keyword>
<dbReference type="AlphaFoldDB" id="A0A0K1Q457"/>
<dbReference type="PANTHER" id="PTHR43711">
    <property type="entry name" value="TWO-COMPONENT HISTIDINE KINASE"/>
    <property type="match status" value="1"/>
</dbReference>
<dbReference type="Pfam" id="PF00512">
    <property type="entry name" value="HisKA"/>
    <property type="match status" value="1"/>
</dbReference>
<evidence type="ECO:0000313" key="12">
    <source>
        <dbReference type="EMBL" id="AKV00514.1"/>
    </source>
</evidence>
<dbReference type="SMART" id="SM00388">
    <property type="entry name" value="HisKA"/>
    <property type="match status" value="1"/>
</dbReference>
<dbReference type="PROSITE" id="PS50112">
    <property type="entry name" value="PAS"/>
    <property type="match status" value="1"/>
</dbReference>
<proteinExistence type="predicted"/>
<evidence type="ECO:0000256" key="4">
    <source>
        <dbReference type="ARBA" id="ARBA00022679"/>
    </source>
</evidence>
<evidence type="ECO:0000259" key="9">
    <source>
        <dbReference type="PROSITE" id="PS50109"/>
    </source>
</evidence>
<dbReference type="EMBL" id="CP012333">
    <property type="protein sequence ID" value="AKV00514.1"/>
    <property type="molecule type" value="Genomic_DNA"/>
</dbReference>
<evidence type="ECO:0000259" key="11">
    <source>
        <dbReference type="PROSITE" id="PS50113"/>
    </source>
</evidence>
<dbReference type="InterPro" id="IPR029016">
    <property type="entry name" value="GAF-like_dom_sf"/>
</dbReference>
<evidence type="ECO:0000256" key="1">
    <source>
        <dbReference type="ARBA" id="ARBA00000085"/>
    </source>
</evidence>
<dbReference type="GO" id="GO:0000155">
    <property type="term" value="F:phosphorelay sensor kinase activity"/>
    <property type="evidence" value="ECO:0007669"/>
    <property type="project" value="InterPro"/>
</dbReference>
<dbReference type="InterPro" id="IPR005467">
    <property type="entry name" value="His_kinase_dom"/>
</dbReference>
<dbReference type="STRING" id="1391654.AKJ09_07177"/>
<dbReference type="SUPFAM" id="SSF55785">
    <property type="entry name" value="PYP-like sensor domain (PAS domain)"/>
    <property type="match status" value="1"/>
</dbReference>
<dbReference type="NCBIfam" id="TIGR00229">
    <property type="entry name" value="sensory_box"/>
    <property type="match status" value="1"/>
</dbReference>
<dbReference type="Pfam" id="PF01590">
    <property type="entry name" value="GAF"/>
    <property type="match status" value="1"/>
</dbReference>
<evidence type="ECO:0000256" key="6">
    <source>
        <dbReference type="ARBA" id="ARBA00023012"/>
    </source>
</evidence>
<dbReference type="RefSeq" id="WP_146651798.1">
    <property type="nucleotide sequence ID" value="NZ_CP012333.1"/>
</dbReference>